<proteinExistence type="inferred from homology"/>
<dbReference type="GO" id="GO:0000271">
    <property type="term" value="P:polysaccharide biosynthetic process"/>
    <property type="evidence" value="ECO:0007669"/>
    <property type="project" value="InterPro"/>
</dbReference>
<evidence type="ECO:0000313" key="11">
    <source>
        <dbReference type="EMBL" id="AMD94015.1"/>
    </source>
</evidence>
<dbReference type="STRING" id="888061.AXF15_05445"/>
<dbReference type="InterPro" id="IPR003362">
    <property type="entry name" value="Bact_transf"/>
</dbReference>
<organism evidence="11 12">
    <name type="scientific">Desulfomicrobium orale DSM 12838</name>
    <dbReference type="NCBI Taxonomy" id="888061"/>
    <lineage>
        <taxon>Bacteria</taxon>
        <taxon>Pseudomonadati</taxon>
        <taxon>Thermodesulfobacteriota</taxon>
        <taxon>Desulfovibrionia</taxon>
        <taxon>Desulfovibrionales</taxon>
        <taxon>Desulfomicrobiaceae</taxon>
        <taxon>Desulfomicrobium</taxon>
    </lineage>
</organism>
<sequence length="459" mass="51753">MTALTLAGDTLALVLAAFVAVGMRFFFDGQFELILYIRLLPALSLFYALFALRGLYPGVLLSPPDELKRLSQAVTLGFLLLTAGTFLSRQGHLYSRAIFIGAWLLSLGLVPVMRSLARNWGWRLGWWGYPAVVLGARVTGRAVVRAMLRTPRLGLRPVALLDDDPGKIGRRMYGIPVAGPLSEATEMARNMPGGVAILAMPGVGRERLNTIMEEYTHGFGRIMLVPDLFGATRLWVSALDFKGMLALDIRQKLLDPNRQKFKRASELVLLTLAAPFLLPLFVCIAALIKCDSPGPVFFRQQRIGLGGKDIFIWKFRTMVANAEECLDECLEHDPELREEWESQQKLRHDPRVTRLGRFLRVSSLDELPQLYNVLRGDMSLVGPRPIVWAEVEKYREGFELYKRVRPGLTGLWQISGRSSTSYGLRVELDGYYVRNWSLWFDIYILAKTPLEVFKGRGAY</sequence>
<feature type="domain" description="Bacterial sugar transferase" evidence="10">
    <location>
        <begin position="262"/>
        <end position="454"/>
    </location>
</feature>
<accession>A0A0X8JSC8</accession>
<evidence type="ECO:0000256" key="6">
    <source>
        <dbReference type="ARBA" id="ARBA00022692"/>
    </source>
</evidence>
<feature type="transmembrane region" description="Helical" evidence="9">
    <location>
        <begin position="33"/>
        <end position="50"/>
    </location>
</feature>
<evidence type="ECO:0000256" key="5">
    <source>
        <dbReference type="ARBA" id="ARBA00022679"/>
    </source>
</evidence>
<keyword evidence="7 9" id="KW-1133">Transmembrane helix</keyword>
<gene>
    <name evidence="11" type="ORF">AXF15_05445</name>
</gene>
<dbReference type="AlphaFoldDB" id="A0A0X8JSC8"/>
<evidence type="ECO:0000256" key="7">
    <source>
        <dbReference type="ARBA" id="ARBA00022989"/>
    </source>
</evidence>
<dbReference type="InterPro" id="IPR036291">
    <property type="entry name" value="NAD(P)-bd_dom_sf"/>
</dbReference>
<dbReference type="InterPro" id="IPR017472">
    <property type="entry name" value="Undecaprenyl-P_galact_Ptfrase"/>
</dbReference>
<evidence type="ECO:0000256" key="4">
    <source>
        <dbReference type="ARBA" id="ARBA00022475"/>
    </source>
</evidence>
<feature type="transmembrane region" description="Helical" evidence="9">
    <location>
        <begin position="267"/>
        <end position="288"/>
    </location>
</feature>
<feature type="transmembrane region" description="Helical" evidence="9">
    <location>
        <begin position="126"/>
        <end position="144"/>
    </location>
</feature>
<dbReference type="PANTHER" id="PTHR30576:SF4">
    <property type="entry name" value="UNDECAPRENYL-PHOSPHATE GALACTOSE PHOSPHOTRANSFERASE"/>
    <property type="match status" value="1"/>
</dbReference>
<dbReference type="Pfam" id="PF13727">
    <property type="entry name" value="CoA_binding_3"/>
    <property type="match status" value="1"/>
</dbReference>
<dbReference type="OrthoDB" id="9808602at2"/>
<reference evidence="12" key="1">
    <citation type="submission" date="2016-02" db="EMBL/GenBank/DDBJ databases">
        <authorList>
            <person name="Holder M.E."/>
            <person name="Ajami N.J."/>
            <person name="Petrosino J.F."/>
        </authorList>
    </citation>
    <scope>NUCLEOTIDE SEQUENCE [LARGE SCALE GENOMIC DNA]</scope>
    <source>
        <strain evidence="12">DSM 12838</strain>
    </source>
</reference>
<keyword evidence="12" id="KW-1185">Reference proteome</keyword>
<protein>
    <recommendedName>
        <fullName evidence="10">Bacterial sugar transferase domain-containing protein</fullName>
    </recommendedName>
</protein>
<feature type="transmembrane region" description="Helical" evidence="9">
    <location>
        <begin position="6"/>
        <end position="26"/>
    </location>
</feature>
<evidence type="ECO:0000256" key="3">
    <source>
        <dbReference type="ARBA" id="ARBA00006464"/>
    </source>
</evidence>
<dbReference type="KEGG" id="doa:AXF15_05445"/>
<evidence type="ECO:0000256" key="8">
    <source>
        <dbReference type="ARBA" id="ARBA00023136"/>
    </source>
</evidence>
<dbReference type="Proteomes" id="UP000063964">
    <property type="component" value="Chromosome"/>
</dbReference>
<keyword evidence="4" id="KW-1003">Cell membrane</keyword>
<dbReference type="GO" id="GO:0005886">
    <property type="term" value="C:plasma membrane"/>
    <property type="evidence" value="ECO:0007669"/>
    <property type="project" value="UniProtKB-SubCell"/>
</dbReference>
<evidence type="ECO:0000256" key="2">
    <source>
        <dbReference type="ARBA" id="ARBA00004236"/>
    </source>
</evidence>
<feature type="transmembrane region" description="Helical" evidence="9">
    <location>
        <begin position="94"/>
        <end position="114"/>
    </location>
</feature>
<dbReference type="NCBIfam" id="TIGR03022">
    <property type="entry name" value="WbaP_sugtrans"/>
    <property type="match status" value="1"/>
</dbReference>
<dbReference type="GO" id="GO:0016780">
    <property type="term" value="F:phosphotransferase activity, for other substituted phosphate groups"/>
    <property type="evidence" value="ECO:0007669"/>
    <property type="project" value="TreeGrafter"/>
</dbReference>
<dbReference type="Pfam" id="PF02397">
    <property type="entry name" value="Bac_transf"/>
    <property type="match status" value="1"/>
</dbReference>
<keyword evidence="8 9" id="KW-0472">Membrane</keyword>
<dbReference type="EMBL" id="CP014230">
    <property type="protein sequence ID" value="AMD94015.1"/>
    <property type="molecule type" value="Genomic_DNA"/>
</dbReference>
<dbReference type="Gene3D" id="3.40.50.720">
    <property type="entry name" value="NAD(P)-binding Rossmann-like Domain"/>
    <property type="match status" value="1"/>
</dbReference>
<evidence type="ECO:0000313" key="12">
    <source>
        <dbReference type="Proteomes" id="UP000063964"/>
    </source>
</evidence>
<keyword evidence="5" id="KW-0808">Transferase</keyword>
<dbReference type="NCBIfam" id="TIGR03025">
    <property type="entry name" value="EPS_sugtrans"/>
    <property type="match status" value="1"/>
</dbReference>
<evidence type="ECO:0000256" key="1">
    <source>
        <dbReference type="ARBA" id="ARBA00004141"/>
    </source>
</evidence>
<feature type="transmembrane region" description="Helical" evidence="9">
    <location>
        <begin position="70"/>
        <end position="87"/>
    </location>
</feature>
<dbReference type="InterPro" id="IPR017475">
    <property type="entry name" value="EPS_sugar_tfrase"/>
</dbReference>
<keyword evidence="6 9" id="KW-0812">Transmembrane</keyword>
<comment type="similarity">
    <text evidence="3">Belongs to the bacterial sugar transferase family.</text>
</comment>
<comment type="subcellular location">
    <subcellularLocation>
        <location evidence="2">Cell membrane</location>
    </subcellularLocation>
    <subcellularLocation>
        <location evidence="1">Membrane</location>
        <topology evidence="1">Multi-pass membrane protein</topology>
    </subcellularLocation>
</comment>
<dbReference type="PANTHER" id="PTHR30576">
    <property type="entry name" value="COLANIC BIOSYNTHESIS UDP-GLUCOSE LIPID CARRIER TRANSFERASE"/>
    <property type="match status" value="1"/>
</dbReference>
<evidence type="ECO:0000256" key="9">
    <source>
        <dbReference type="SAM" id="Phobius"/>
    </source>
</evidence>
<dbReference type="SUPFAM" id="SSF51735">
    <property type="entry name" value="NAD(P)-binding Rossmann-fold domains"/>
    <property type="match status" value="1"/>
</dbReference>
<name>A0A0X8JSC8_9BACT</name>
<evidence type="ECO:0000259" key="10">
    <source>
        <dbReference type="Pfam" id="PF02397"/>
    </source>
</evidence>